<evidence type="ECO:0000256" key="4">
    <source>
        <dbReference type="ARBA" id="ARBA00022759"/>
    </source>
</evidence>
<keyword evidence="3" id="KW-0540">Nuclease</keyword>
<dbReference type="GO" id="GO:0000049">
    <property type="term" value="F:tRNA binding"/>
    <property type="evidence" value="ECO:0007669"/>
    <property type="project" value="InterPro"/>
</dbReference>
<dbReference type="STRING" id="64702.SAMN05443377_12722"/>
<evidence type="ECO:0000256" key="1">
    <source>
        <dbReference type="ARBA" id="ARBA00002663"/>
    </source>
</evidence>
<dbReference type="GO" id="GO:0004526">
    <property type="term" value="F:ribonuclease P activity"/>
    <property type="evidence" value="ECO:0007669"/>
    <property type="project" value="UniProtKB-UniRule"/>
</dbReference>
<evidence type="ECO:0000256" key="5">
    <source>
        <dbReference type="ARBA" id="ARBA00022801"/>
    </source>
</evidence>
<dbReference type="AlphaFoldDB" id="A0A1H9TSH1"/>
<keyword evidence="2" id="KW-0819">tRNA processing</keyword>
<protein>
    <recommendedName>
        <fullName evidence="7">Ribonuclease P protein component</fullName>
        <ecNumber evidence="7">3.1.26.5</ecNumber>
    </recommendedName>
</protein>
<dbReference type="InterPro" id="IPR020568">
    <property type="entry name" value="Ribosomal_Su5_D2-typ_SF"/>
</dbReference>
<sequence>MRNSQEFRSTVRRGLRVGCPSLVIHADLADDASSPRAGGQTSARVGFVVSKQVGNAVTRNRVKRRLRHLAAGRLRSDPDLPGSLRVVVRALPAAAQQPGRLVHDFDAAWRKSLDRLELRAR</sequence>
<keyword evidence="5" id="KW-0378">Hydrolase</keyword>
<gene>
    <name evidence="8" type="ORF">SAMN05443377_12722</name>
</gene>
<evidence type="ECO:0000256" key="2">
    <source>
        <dbReference type="ARBA" id="ARBA00022694"/>
    </source>
</evidence>
<evidence type="ECO:0000256" key="3">
    <source>
        <dbReference type="ARBA" id="ARBA00022722"/>
    </source>
</evidence>
<dbReference type="GO" id="GO:0042781">
    <property type="term" value="F:3'-tRNA processing endoribonuclease activity"/>
    <property type="evidence" value="ECO:0007669"/>
    <property type="project" value="TreeGrafter"/>
</dbReference>
<evidence type="ECO:0000256" key="7">
    <source>
        <dbReference type="NCBIfam" id="TIGR00188"/>
    </source>
</evidence>
<dbReference type="EC" id="3.1.26.5" evidence="7"/>
<dbReference type="PANTHER" id="PTHR33992">
    <property type="entry name" value="RIBONUCLEASE P PROTEIN COMPONENT"/>
    <property type="match status" value="1"/>
</dbReference>
<dbReference type="Pfam" id="PF00825">
    <property type="entry name" value="Ribonuclease_P"/>
    <property type="match status" value="1"/>
</dbReference>
<comment type="function">
    <text evidence="1">RNaseP catalyzes the removal of the 5'-leader sequence from pre-tRNA to produce the mature 5'-terminus. It can also cleave other RNA substrates such as 4.5S RNA. The protein component plays an auxiliary but essential role in vivo by binding to the 5'-leader sequence and broadening the substrate specificity of the ribozyme.</text>
</comment>
<keyword evidence="4" id="KW-0255">Endonuclease</keyword>
<dbReference type="InterPro" id="IPR000100">
    <property type="entry name" value="RNase_P"/>
</dbReference>
<proteinExistence type="predicted"/>
<keyword evidence="9" id="KW-1185">Reference proteome</keyword>
<evidence type="ECO:0000313" key="8">
    <source>
        <dbReference type="EMBL" id="SES00029.1"/>
    </source>
</evidence>
<dbReference type="Proteomes" id="UP000198815">
    <property type="component" value="Unassembled WGS sequence"/>
</dbReference>
<organism evidence="8 9">
    <name type="scientific">Propionibacterium cyclohexanicum</name>
    <dbReference type="NCBI Taxonomy" id="64702"/>
    <lineage>
        <taxon>Bacteria</taxon>
        <taxon>Bacillati</taxon>
        <taxon>Actinomycetota</taxon>
        <taxon>Actinomycetes</taxon>
        <taxon>Propionibacteriales</taxon>
        <taxon>Propionibacteriaceae</taxon>
        <taxon>Propionibacterium</taxon>
    </lineage>
</organism>
<dbReference type="NCBIfam" id="TIGR00188">
    <property type="entry name" value="rnpA"/>
    <property type="match status" value="1"/>
</dbReference>
<dbReference type="InterPro" id="IPR020539">
    <property type="entry name" value="RNase_P_CS"/>
</dbReference>
<dbReference type="Gene3D" id="3.30.230.10">
    <property type="match status" value="1"/>
</dbReference>
<reference evidence="8 9" key="1">
    <citation type="submission" date="2016-10" db="EMBL/GenBank/DDBJ databases">
        <authorList>
            <person name="de Groot N.N."/>
        </authorList>
    </citation>
    <scope>NUCLEOTIDE SEQUENCE [LARGE SCALE GENOMIC DNA]</scope>
    <source>
        <strain evidence="8 9">DSM 16859</strain>
    </source>
</reference>
<dbReference type="InterPro" id="IPR014721">
    <property type="entry name" value="Ribsml_uS5_D2-typ_fold_subgr"/>
</dbReference>
<dbReference type="GO" id="GO:0030677">
    <property type="term" value="C:ribonuclease P complex"/>
    <property type="evidence" value="ECO:0007669"/>
    <property type="project" value="TreeGrafter"/>
</dbReference>
<accession>A0A1H9TSH1</accession>
<evidence type="ECO:0000313" key="9">
    <source>
        <dbReference type="Proteomes" id="UP000198815"/>
    </source>
</evidence>
<dbReference type="PROSITE" id="PS00648">
    <property type="entry name" value="RIBONUCLEASE_P"/>
    <property type="match status" value="1"/>
</dbReference>
<keyword evidence="6" id="KW-0694">RNA-binding</keyword>
<dbReference type="PANTHER" id="PTHR33992:SF1">
    <property type="entry name" value="RIBONUCLEASE P PROTEIN COMPONENT"/>
    <property type="match status" value="1"/>
</dbReference>
<dbReference type="SUPFAM" id="SSF54211">
    <property type="entry name" value="Ribosomal protein S5 domain 2-like"/>
    <property type="match status" value="1"/>
</dbReference>
<evidence type="ECO:0000256" key="6">
    <source>
        <dbReference type="ARBA" id="ARBA00022884"/>
    </source>
</evidence>
<dbReference type="EMBL" id="FOGZ01000027">
    <property type="protein sequence ID" value="SES00029.1"/>
    <property type="molecule type" value="Genomic_DNA"/>
</dbReference>
<name>A0A1H9TSH1_9ACTN</name>